<reference evidence="4" key="1">
    <citation type="submission" date="2018-10" db="EMBL/GenBank/DDBJ databases">
        <title>Hidden diversity of soil giant viruses.</title>
        <authorList>
            <person name="Schulz F."/>
            <person name="Alteio L."/>
            <person name="Goudeau D."/>
            <person name="Ryan E.M."/>
            <person name="Malmstrom R.R."/>
            <person name="Blanchard J."/>
            <person name="Woyke T."/>
        </authorList>
    </citation>
    <scope>NUCLEOTIDE SEQUENCE</scope>
    <source>
        <strain evidence="4">SAV1</strain>
    </source>
</reference>
<accession>A0A3G5AH12</accession>
<keyword evidence="1" id="KW-0863">Zinc-finger</keyword>
<evidence type="ECO:0000313" key="4">
    <source>
        <dbReference type="EMBL" id="AYV85153.1"/>
    </source>
</evidence>
<keyword evidence="1" id="KW-0862">Zinc</keyword>
<name>A0A3G5AH12_9VIRU</name>
<gene>
    <name evidence="4" type="ORF">Satyrvirus5_18</name>
</gene>
<evidence type="ECO:0000256" key="2">
    <source>
        <dbReference type="SAM" id="MobiDB-lite"/>
    </source>
</evidence>
<dbReference type="InterPro" id="IPR013087">
    <property type="entry name" value="Znf_C2H2_type"/>
</dbReference>
<proteinExistence type="predicted"/>
<protein>
    <recommendedName>
        <fullName evidence="3">C2H2-type domain-containing protein</fullName>
    </recommendedName>
</protein>
<feature type="compositionally biased region" description="Low complexity" evidence="2">
    <location>
        <begin position="73"/>
        <end position="109"/>
    </location>
</feature>
<feature type="domain" description="C2H2-type" evidence="3">
    <location>
        <begin position="4"/>
        <end position="35"/>
    </location>
</feature>
<evidence type="ECO:0000256" key="1">
    <source>
        <dbReference type="PROSITE-ProRule" id="PRU00042"/>
    </source>
</evidence>
<organism evidence="4">
    <name type="scientific">Satyrvirus sp</name>
    <dbReference type="NCBI Taxonomy" id="2487771"/>
    <lineage>
        <taxon>Viruses</taxon>
        <taxon>Varidnaviria</taxon>
        <taxon>Bamfordvirae</taxon>
        <taxon>Nucleocytoviricota</taxon>
        <taxon>Megaviricetes</taxon>
        <taxon>Imitervirales</taxon>
        <taxon>Mimiviridae</taxon>
        <taxon>Megamimivirinae</taxon>
    </lineage>
</organism>
<dbReference type="PROSITE" id="PS50157">
    <property type="entry name" value="ZINC_FINGER_C2H2_2"/>
    <property type="match status" value="2"/>
</dbReference>
<feature type="region of interest" description="Disordered" evidence="2">
    <location>
        <begin position="72"/>
        <end position="109"/>
    </location>
</feature>
<dbReference type="Pfam" id="PF00096">
    <property type="entry name" value="zf-C2H2"/>
    <property type="match status" value="2"/>
</dbReference>
<dbReference type="SUPFAM" id="SSF57667">
    <property type="entry name" value="beta-beta-alpha zinc fingers"/>
    <property type="match status" value="1"/>
</dbReference>
<feature type="domain" description="C2H2-type" evidence="3">
    <location>
        <begin position="42"/>
        <end position="71"/>
    </location>
</feature>
<keyword evidence="1" id="KW-0479">Metal-binding</keyword>
<dbReference type="InterPro" id="IPR036236">
    <property type="entry name" value="Znf_C2H2_sf"/>
</dbReference>
<dbReference type="GO" id="GO:0008270">
    <property type="term" value="F:zinc ion binding"/>
    <property type="evidence" value="ECO:0007669"/>
    <property type="project" value="UniProtKB-KW"/>
</dbReference>
<sequence>MTEYICKKCKQNFTTKRNLQRHKNNLFDCVTGSKSKRKRISFKCQFCNMKYTRKDTLQKHLKKCKYVTKKNNKINNKTINKNSNNKTSNNTNNKNSNNNSNNSNNKNSNNKNYYNISLIVFAKDGIKSISPKDLADILKSNCNLFESMISNVNLNPNKPQHHNICYTDIKSSYGEVYEDKKWVKKKIDEILDILLDAKIEDLNEIVNEMGDFLSKKAREKIKNAIENMDYSKPGYRKNLKSYLKPILYNHKDMIIKTRKLTKKQEE</sequence>
<dbReference type="EMBL" id="MK072441">
    <property type="protein sequence ID" value="AYV85153.1"/>
    <property type="molecule type" value="Genomic_DNA"/>
</dbReference>
<dbReference type="Gene3D" id="3.30.160.60">
    <property type="entry name" value="Classic Zinc Finger"/>
    <property type="match status" value="1"/>
</dbReference>
<evidence type="ECO:0000259" key="3">
    <source>
        <dbReference type="PROSITE" id="PS50157"/>
    </source>
</evidence>